<dbReference type="EMBL" id="JBBWWQ010000006">
    <property type="protein sequence ID" value="KAK8944135.1"/>
    <property type="molecule type" value="Genomic_DNA"/>
</dbReference>
<keyword evidence="6" id="KW-0067">ATP-binding</keyword>
<keyword evidence="5" id="KW-0547">Nucleotide-binding</keyword>
<comment type="function">
    <text evidence="1">Probable ATPase of unknown function. Its presence in a non-photosynthetic plant (Epifagus virginiana) and experiments in tobacco indicate that it has an essential function which is probably not related to photosynthesis.</text>
</comment>
<dbReference type="AlphaFoldDB" id="A0AAP0BLH1"/>
<comment type="similarity">
    <text evidence="3">Belongs to the Ycf2 family.</text>
</comment>
<evidence type="ECO:0000256" key="4">
    <source>
        <dbReference type="ARBA" id="ARBA00022640"/>
    </source>
</evidence>
<dbReference type="InterPro" id="IPR056777">
    <property type="entry name" value="Ycf2_N"/>
</dbReference>
<dbReference type="PANTHER" id="PTHR33078:SF51">
    <property type="entry name" value="PROTEIN TIC 214"/>
    <property type="match status" value="1"/>
</dbReference>
<evidence type="ECO:0000256" key="2">
    <source>
        <dbReference type="ARBA" id="ARBA00004474"/>
    </source>
</evidence>
<organism evidence="8 9">
    <name type="scientific">Platanthera zijinensis</name>
    <dbReference type="NCBI Taxonomy" id="2320716"/>
    <lineage>
        <taxon>Eukaryota</taxon>
        <taxon>Viridiplantae</taxon>
        <taxon>Streptophyta</taxon>
        <taxon>Embryophyta</taxon>
        <taxon>Tracheophyta</taxon>
        <taxon>Spermatophyta</taxon>
        <taxon>Magnoliopsida</taxon>
        <taxon>Liliopsida</taxon>
        <taxon>Asparagales</taxon>
        <taxon>Orchidaceae</taxon>
        <taxon>Orchidoideae</taxon>
        <taxon>Orchideae</taxon>
        <taxon>Orchidinae</taxon>
        <taxon>Platanthera</taxon>
    </lineage>
</organism>
<keyword evidence="9" id="KW-1185">Reference proteome</keyword>
<evidence type="ECO:0000256" key="3">
    <source>
        <dbReference type="ARBA" id="ARBA00009361"/>
    </source>
</evidence>
<comment type="subcellular location">
    <subcellularLocation>
        <location evidence="2">Plastid</location>
    </subcellularLocation>
</comment>
<evidence type="ECO:0000256" key="5">
    <source>
        <dbReference type="ARBA" id="ARBA00022741"/>
    </source>
</evidence>
<protein>
    <submittedName>
        <fullName evidence="8">Protein ycf2</fullName>
    </submittedName>
</protein>
<evidence type="ECO:0000256" key="1">
    <source>
        <dbReference type="ARBA" id="ARBA00002329"/>
    </source>
</evidence>
<reference evidence="8 9" key="1">
    <citation type="journal article" date="2022" name="Nat. Plants">
        <title>Genomes of leafy and leafless Platanthera orchids illuminate the evolution of mycoheterotrophy.</title>
        <authorList>
            <person name="Li M.H."/>
            <person name="Liu K.W."/>
            <person name="Li Z."/>
            <person name="Lu H.C."/>
            <person name="Ye Q.L."/>
            <person name="Zhang D."/>
            <person name="Wang J.Y."/>
            <person name="Li Y.F."/>
            <person name="Zhong Z.M."/>
            <person name="Liu X."/>
            <person name="Yu X."/>
            <person name="Liu D.K."/>
            <person name="Tu X.D."/>
            <person name="Liu B."/>
            <person name="Hao Y."/>
            <person name="Liao X.Y."/>
            <person name="Jiang Y.T."/>
            <person name="Sun W.H."/>
            <person name="Chen J."/>
            <person name="Chen Y.Q."/>
            <person name="Ai Y."/>
            <person name="Zhai J.W."/>
            <person name="Wu S.S."/>
            <person name="Zhou Z."/>
            <person name="Hsiao Y.Y."/>
            <person name="Wu W.L."/>
            <person name="Chen Y.Y."/>
            <person name="Lin Y.F."/>
            <person name="Hsu J.L."/>
            <person name="Li C.Y."/>
            <person name="Wang Z.W."/>
            <person name="Zhao X."/>
            <person name="Zhong W.Y."/>
            <person name="Ma X.K."/>
            <person name="Ma L."/>
            <person name="Huang J."/>
            <person name="Chen G.Z."/>
            <person name="Huang M.Z."/>
            <person name="Huang L."/>
            <person name="Peng D.H."/>
            <person name="Luo Y.B."/>
            <person name="Zou S.Q."/>
            <person name="Chen S.P."/>
            <person name="Lan S."/>
            <person name="Tsai W.C."/>
            <person name="Van de Peer Y."/>
            <person name="Liu Z.J."/>
        </authorList>
    </citation>
    <scope>NUCLEOTIDE SEQUENCE [LARGE SCALE GENOMIC DNA]</scope>
    <source>
        <strain evidence="8">Lor287</strain>
    </source>
</reference>
<comment type="caution">
    <text evidence="8">The sequence shown here is derived from an EMBL/GenBank/DDBJ whole genome shotgun (WGS) entry which is preliminary data.</text>
</comment>
<evidence type="ECO:0000256" key="6">
    <source>
        <dbReference type="ARBA" id="ARBA00022840"/>
    </source>
</evidence>
<dbReference type="GO" id="GO:0009536">
    <property type="term" value="C:plastid"/>
    <property type="evidence" value="ECO:0007669"/>
    <property type="project" value="UniProtKB-SubCell"/>
</dbReference>
<dbReference type="GO" id="GO:0005524">
    <property type="term" value="F:ATP binding"/>
    <property type="evidence" value="ECO:0007669"/>
    <property type="project" value="UniProtKB-KW"/>
</dbReference>
<evidence type="ECO:0000313" key="8">
    <source>
        <dbReference type="EMBL" id="KAK8944135.1"/>
    </source>
</evidence>
<proteinExistence type="inferred from homology"/>
<sequence>MNWDPDAYRYKWSNGSKNFQEHLEHFVSEQKNPFQVVQAVFDRLRINQYSIDWSEAVDKEYLSKSLRFFLSKSLPFFFVSIRNIPIHRSEIHIYELKGPNDQLCNQLLESIGVQIVHLKKLKPFLLDDHDTSQRPKFFINGGTILPFLFKKIPKRMIDSFHTRKNRRKSFDNTDSYFSMISHDRDNWLNPMKPFHRSSLISSFYKANRLRFLNDPHHLWFYCNKRFPFDVEKTRIKNYDLTYGQFLNILSIRNKIFSLCAGKKNIFFWRERLFYQSSHRYLTSSYLTISHKVVMKRIT</sequence>
<accession>A0AAP0BLH1</accession>
<dbReference type="Pfam" id="PF05695">
    <property type="entry name" value="Ycf2"/>
    <property type="match status" value="1"/>
</dbReference>
<name>A0AAP0BLH1_9ASPA</name>
<evidence type="ECO:0000313" key="9">
    <source>
        <dbReference type="Proteomes" id="UP001418222"/>
    </source>
</evidence>
<dbReference type="PANTHER" id="PTHR33078">
    <property type="entry name" value="PROTEIN YCF2-RELATED"/>
    <property type="match status" value="1"/>
</dbReference>
<dbReference type="Proteomes" id="UP001418222">
    <property type="component" value="Unassembled WGS sequence"/>
</dbReference>
<evidence type="ECO:0000259" key="7">
    <source>
        <dbReference type="Pfam" id="PF05695"/>
    </source>
</evidence>
<keyword evidence="4" id="KW-0934">Plastid</keyword>
<gene>
    <name evidence="8" type="primary">ycf2-A</name>
    <name evidence="8" type="ORF">KSP39_PZI007934</name>
</gene>
<feature type="domain" description="Ycf2 N-terminal" evidence="7">
    <location>
        <begin position="1"/>
        <end position="268"/>
    </location>
</feature>